<comment type="caution">
    <text evidence="3">The sequence shown here is derived from an EMBL/GenBank/DDBJ whole genome shotgun (WGS) entry which is preliminary data.</text>
</comment>
<feature type="domain" description="Coenzyme Q-binding protein COQ10 START" evidence="2">
    <location>
        <begin position="15"/>
        <end position="126"/>
    </location>
</feature>
<dbReference type="InterPro" id="IPR023393">
    <property type="entry name" value="START-like_dom_sf"/>
</dbReference>
<evidence type="ECO:0000259" key="2">
    <source>
        <dbReference type="Pfam" id="PF03364"/>
    </source>
</evidence>
<reference evidence="3" key="1">
    <citation type="journal article" date="2020" name="mSystems">
        <title>Genome- and Community-Level Interaction Insights into Carbon Utilization and Element Cycling Functions of Hydrothermarchaeota in Hydrothermal Sediment.</title>
        <authorList>
            <person name="Zhou Z."/>
            <person name="Liu Y."/>
            <person name="Xu W."/>
            <person name="Pan J."/>
            <person name="Luo Z.H."/>
            <person name="Li M."/>
        </authorList>
    </citation>
    <scope>NUCLEOTIDE SEQUENCE [LARGE SCALE GENOMIC DNA]</scope>
    <source>
        <strain evidence="3">SpSt-456</strain>
    </source>
</reference>
<sequence length="155" mass="18520">MHVRHFETRIILRGKPHEVFPFFADAANLERITPPELSFRIVTPMPIAMTEGALIDYKLKLFGIPFRWKTRIREWAPPQRFVDEQIRGPYRLWVHTHEFHARPEGTLMIDRVRYALPLYPLGEWAAPFIRMLLSWIFRYRARTIVQWIPGADPSR</sequence>
<dbReference type="CDD" id="cd07820">
    <property type="entry name" value="SRPBCC_3"/>
    <property type="match status" value="1"/>
</dbReference>
<dbReference type="EMBL" id="DSTK01000035">
    <property type="protein sequence ID" value="HFK97980.1"/>
    <property type="molecule type" value="Genomic_DNA"/>
</dbReference>
<proteinExistence type="inferred from homology"/>
<dbReference type="InterPro" id="IPR005031">
    <property type="entry name" value="COQ10_START"/>
</dbReference>
<evidence type="ECO:0000256" key="1">
    <source>
        <dbReference type="ARBA" id="ARBA00008918"/>
    </source>
</evidence>
<dbReference type="SUPFAM" id="SSF55961">
    <property type="entry name" value="Bet v1-like"/>
    <property type="match status" value="1"/>
</dbReference>
<evidence type="ECO:0000313" key="3">
    <source>
        <dbReference type="EMBL" id="HFK97980.1"/>
    </source>
</evidence>
<gene>
    <name evidence="3" type="ORF">ENS06_11765</name>
</gene>
<organism evidence="3">
    <name type="scientific">Desulfacinum infernum</name>
    <dbReference type="NCBI Taxonomy" id="35837"/>
    <lineage>
        <taxon>Bacteria</taxon>
        <taxon>Pseudomonadati</taxon>
        <taxon>Thermodesulfobacteriota</taxon>
        <taxon>Syntrophobacteria</taxon>
        <taxon>Syntrophobacterales</taxon>
        <taxon>Syntrophobacteraceae</taxon>
        <taxon>Desulfacinum</taxon>
    </lineage>
</organism>
<dbReference type="Gene3D" id="3.30.530.20">
    <property type="match status" value="1"/>
</dbReference>
<dbReference type="AlphaFoldDB" id="A0A832A2G8"/>
<name>A0A832A2G8_9BACT</name>
<protein>
    <submittedName>
        <fullName evidence="3">CDP-paratose 2-epimerase</fullName>
    </submittedName>
</protein>
<dbReference type="Pfam" id="PF03364">
    <property type="entry name" value="Polyketide_cyc"/>
    <property type="match status" value="1"/>
</dbReference>
<comment type="similarity">
    <text evidence="1">Belongs to the ribosome association toxin RatA family.</text>
</comment>
<accession>A0A832A2G8</accession>